<dbReference type="InterPro" id="IPR012341">
    <property type="entry name" value="6hp_glycosidase-like_sf"/>
</dbReference>
<dbReference type="GO" id="GO:0005975">
    <property type="term" value="P:carbohydrate metabolic process"/>
    <property type="evidence" value="ECO:0007669"/>
    <property type="project" value="InterPro"/>
</dbReference>
<protein>
    <recommendedName>
        <fullName evidence="8">alpha-1,2-Mannosidase</fullName>
        <ecNumber evidence="8">3.2.1.-</ecNumber>
    </recommendedName>
</protein>
<name>A0A137P970_CONC2</name>
<proteinExistence type="inferred from homology"/>
<dbReference type="InterPro" id="IPR001382">
    <property type="entry name" value="Glyco_hydro_47"/>
</dbReference>
<evidence type="ECO:0000256" key="7">
    <source>
        <dbReference type="PIRSR" id="PIRSR601382-2"/>
    </source>
</evidence>
<comment type="pathway">
    <text evidence="2">Protein modification; protein glycosylation.</text>
</comment>
<evidence type="ECO:0000256" key="8">
    <source>
        <dbReference type="RuleBase" id="RU361193"/>
    </source>
</evidence>
<keyword evidence="7" id="KW-0106">Calcium</keyword>
<sequence length="446" mass="51591">MDYSSVRRDKVKGAFLHSWSGYKKYAWGKDELKPLTNSSKEHFQSWGATIVDSLTTLWLMDLKEEFKEAVQVVEKIDFNHNSGPVNFFETTIRYLGGLIGAYDLSGEKVLLRQAITLADNLMIAFDSKSGLPYNSVYFTEHRADRSYRVSLAEIGTCQLEFVRLSQITGDRKYAQKAMRVIEHLDKLKKPHVGLYPLFLGSENGNFISKEISFGAMGDSFYEYLIKLYMLTGKKDARLKRMYLESVEGFKSLVINGNDGFTYFSKVNNYGEKEQKIDHLALFMGGLLQYGDFVLNSKENSELGLGITKMGYQFHNLTATKLAPEIIRFSRHGPIEIQDTKNNLRPEFIESLFYSYRFTRDGIYRDQAWEIFKAFEKYSKTGSGYATYANVNDKRIKMQQLDEVESFFFAETLKYLYLIFSPESTLDFNKYVLNTEAHPIKLTMNWY</sequence>
<keyword evidence="8" id="KW-0326">Glycosidase</keyword>
<evidence type="ECO:0000256" key="4">
    <source>
        <dbReference type="ARBA" id="ARBA00022801"/>
    </source>
</evidence>
<comment type="similarity">
    <text evidence="3 8">Belongs to the glycosyl hydrolase 47 family.</text>
</comment>
<dbReference type="InterPro" id="IPR050749">
    <property type="entry name" value="Glycosyl_Hydrolase_47"/>
</dbReference>
<dbReference type="PANTHER" id="PTHR11742">
    <property type="entry name" value="MANNOSYL-OLIGOSACCHARIDE ALPHA-1,2-MANNOSIDASE-RELATED"/>
    <property type="match status" value="1"/>
</dbReference>
<accession>A0A137P970</accession>
<evidence type="ECO:0000256" key="1">
    <source>
        <dbReference type="ARBA" id="ARBA00001913"/>
    </source>
</evidence>
<feature type="active site" evidence="6">
    <location>
        <position position="218"/>
    </location>
</feature>
<keyword evidence="7" id="KW-0479">Metal-binding</keyword>
<dbReference type="GO" id="GO:0005783">
    <property type="term" value="C:endoplasmic reticulum"/>
    <property type="evidence" value="ECO:0007669"/>
    <property type="project" value="TreeGrafter"/>
</dbReference>
<evidence type="ECO:0000256" key="3">
    <source>
        <dbReference type="ARBA" id="ARBA00007658"/>
    </source>
</evidence>
<dbReference type="Proteomes" id="UP000070444">
    <property type="component" value="Unassembled WGS sequence"/>
</dbReference>
<dbReference type="SUPFAM" id="SSF48225">
    <property type="entry name" value="Seven-hairpin glycosidases"/>
    <property type="match status" value="1"/>
</dbReference>
<gene>
    <name evidence="9" type="ORF">CONCODRAFT_38316</name>
</gene>
<evidence type="ECO:0000313" key="9">
    <source>
        <dbReference type="EMBL" id="KXN71494.1"/>
    </source>
</evidence>
<feature type="active site" evidence="6">
    <location>
        <position position="346"/>
    </location>
</feature>
<dbReference type="OrthoDB" id="8118055at2759"/>
<feature type="binding site" evidence="7">
    <location>
        <position position="434"/>
    </location>
    <ligand>
        <name>Ca(2+)</name>
        <dbReference type="ChEBI" id="CHEBI:29108"/>
    </ligand>
</feature>
<keyword evidence="10" id="KW-1185">Reference proteome</keyword>
<feature type="active site" description="Proton donor" evidence="6">
    <location>
        <position position="89"/>
    </location>
</feature>
<comment type="cofactor">
    <cofactor evidence="1 7">
        <name>Ca(2+)</name>
        <dbReference type="ChEBI" id="CHEBI:29108"/>
    </cofactor>
</comment>
<dbReference type="GO" id="GO:0004571">
    <property type="term" value="F:mannosyl-oligosaccharide 1,2-alpha-mannosidase activity"/>
    <property type="evidence" value="ECO:0007669"/>
    <property type="project" value="InterPro"/>
</dbReference>
<dbReference type="EC" id="3.2.1.-" evidence="8"/>
<dbReference type="Pfam" id="PF01532">
    <property type="entry name" value="Glyco_hydro_47"/>
    <property type="match status" value="1"/>
</dbReference>
<keyword evidence="4 8" id="KW-0378">Hydrolase</keyword>
<dbReference type="GO" id="GO:0005509">
    <property type="term" value="F:calcium ion binding"/>
    <property type="evidence" value="ECO:0007669"/>
    <property type="project" value="InterPro"/>
</dbReference>
<organism evidence="9 10">
    <name type="scientific">Conidiobolus coronatus (strain ATCC 28846 / CBS 209.66 / NRRL 28638)</name>
    <name type="common">Delacroixia coronata</name>
    <dbReference type="NCBI Taxonomy" id="796925"/>
    <lineage>
        <taxon>Eukaryota</taxon>
        <taxon>Fungi</taxon>
        <taxon>Fungi incertae sedis</taxon>
        <taxon>Zoopagomycota</taxon>
        <taxon>Entomophthoromycotina</taxon>
        <taxon>Entomophthoromycetes</taxon>
        <taxon>Entomophthorales</taxon>
        <taxon>Ancylistaceae</taxon>
        <taxon>Conidiobolus</taxon>
    </lineage>
</organism>
<dbReference type="PRINTS" id="PR00747">
    <property type="entry name" value="GLYHDRLASE47"/>
</dbReference>
<evidence type="ECO:0000313" key="10">
    <source>
        <dbReference type="Proteomes" id="UP000070444"/>
    </source>
</evidence>
<feature type="active site" description="Proton donor" evidence="6">
    <location>
        <position position="324"/>
    </location>
</feature>
<dbReference type="STRING" id="796925.A0A137P970"/>
<dbReference type="Gene3D" id="1.50.10.10">
    <property type="match status" value="1"/>
</dbReference>
<keyword evidence="5" id="KW-1015">Disulfide bond</keyword>
<dbReference type="GO" id="GO:0016020">
    <property type="term" value="C:membrane"/>
    <property type="evidence" value="ECO:0007669"/>
    <property type="project" value="InterPro"/>
</dbReference>
<evidence type="ECO:0000256" key="5">
    <source>
        <dbReference type="ARBA" id="ARBA00023157"/>
    </source>
</evidence>
<reference evidence="9 10" key="1">
    <citation type="journal article" date="2015" name="Genome Biol. Evol.">
        <title>Phylogenomic analyses indicate that early fungi evolved digesting cell walls of algal ancestors of land plants.</title>
        <authorList>
            <person name="Chang Y."/>
            <person name="Wang S."/>
            <person name="Sekimoto S."/>
            <person name="Aerts A.L."/>
            <person name="Choi C."/>
            <person name="Clum A."/>
            <person name="LaButti K.M."/>
            <person name="Lindquist E.A."/>
            <person name="Yee Ngan C."/>
            <person name="Ohm R.A."/>
            <person name="Salamov A.A."/>
            <person name="Grigoriev I.V."/>
            <person name="Spatafora J.W."/>
            <person name="Berbee M.L."/>
        </authorList>
    </citation>
    <scope>NUCLEOTIDE SEQUENCE [LARGE SCALE GENOMIC DNA]</scope>
    <source>
        <strain evidence="9 10">NRRL 28638</strain>
    </source>
</reference>
<evidence type="ECO:0000256" key="6">
    <source>
        <dbReference type="PIRSR" id="PIRSR601382-1"/>
    </source>
</evidence>
<dbReference type="GO" id="GO:0036503">
    <property type="term" value="P:ERAD pathway"/>
    <property type="evidence" value="ECO:0007669"/>
    <property type="project" value="UniProtKB-ARBA"/>
</dbReference>
<dbReference type="InterPro" id="IPR036026">
    <property type="entry name" value="Seven-hairpin_glycosidases"/>
</dbReference>
<evidence type="ECO:0000256" key="2">
    <source>
        <dbReference type="ARBA" id="ARBA00004922"/>
    </source>
</evidence>
<dbReference type="EMBL" id="KQ964474">
    <property type="protein sequence ID" value="KXN71494.1"/>
    <property type="molecule type" value="Genomic_DNA"/>
</dbReference>
<dbReference type="OMA" id="TGMMPER"/>
<dbReference type="AlphaFoldDB" id="A0A137P970"/>